<proteinExistence type="predicted"/>
<evidence type="ECO:0000313" key="2">
    <source>
        <dbReference type="Proteomes" id="UP000708208"/>
    </source>
</evidence>
<gene>
    <name evidence="1" type="ORF">AFUS01_LOCUS30053</name>
</gene>
<accession>A0A8J2LC51</accession>
<dbReference type="Proteomes" id="UP000708208">
    <property type="component" value="Unassembled WGS sequence"/>
</dbReference>
<comment type="caution">
    <text evidence="1">The sequence shown here is derived from an EMBL/GenBank/DDBJ whole genome shotgun (WGS) entry which is preliminary data.</text>
</comment>
<name>A0A8J2LC51_9HEXA</name>
<protein>
    <submittedName>
        <fullName evidence="1">Uncharacterized protein</fullName>
    </submittedName>
</protein>
<dbReference type="EMBL" id="CAJVCH010454767">
    <property type="protein sequence ID" value="CAG7819618.1"/>
    <property type="molecule type" value="Genomic_DNA"/>
</dbReference>
<evidence type="ECO:0000313" key="1">
    <source>
        <dbReference type="EMBL" id="CAG7819618.1"/>
    </source>
</evidence>
<keyword evidence="2" id="KW-1185">Reference proteome</keyword>
<organism evidence="1 2">
    <name type="scientific">Allacma fusca</name>
    <dbReference type="NCBI Taxonomy" id="39272"/>
    <lineage>
        <taxon>Eukaryota</taxon>
        <taxon>Metazoa</taxon>
        <taxon>Ecdysozoa</taxon>
        <taxon>Arthropoda</taxon>
        <taxon>Hexapoda</taxon>
        <taxon>Collembola</taxon>
        <taxon>Symphypleona</taxon>
        <taxon>Sminthuridae</taxon>
        <taxon>Allacma</taxon>
    </lineage>
</organism>
<sequence length="102" mass="11799">MRKFSVTFFHSKQVCQALTSPETVFLSVGAVQKIFKTFTELFLEIQQFWDNYTRNDLPCNLSMEHLKGFKNVRISTVSTTPANNSFSFNEYECGPPKVYGRE</sequence>
<dbReference type="AlphaFoldDB" id="A0A8J2LC51"/>
<reference evidence="1" key="1">
    <citation type="submission" date="2021-06" db="EMBL/GenBank/DDBJ databases">
        <authorList>
            <person name="Hodson N. C."/>
            <person name="Mongue J. A."/>
            <person name="Jaron S. K."/>
        </authorList>
    </citation>
    <scope>NUCLEOTIDE SEQUENCE</scope>
</reference>